<dbReference type="EMBL" id="LAZR01000375">
    <property type="protein sequence ID" value="KKN71853.1"/>
    <property type="molecule type" value="Genomic_DNA"/>
</dbReference>
<accession>A0A0F9W1D3</accession>
<organism evidence="1">
    <name type="scientific">marine sediment metagenome</name>
    <dbReference type="NCBI Taxonomy" id="412755"/>
    <lineage>
        <taxon>unclassified sequences</taxon>
        <taxon>metagenomes</taxon>
        <taxon>ecological metagenomes</taxon>
    </lineage>
</organism>
<name>A0A0F9W1D3_9ZZZZ</name>
<dbReference type="AlphaFoldDB" id="A0A0F9W1D3"/>
<proteinExistence type="predicted"/>
<comment type="caution">
    <text evidence="1">The sequence shown here is derived from an EMBL/GenBank/DDBJ whole genome shotgun (WGS) entry which is preliminary data.</text>
</comment>
<gene>
    <name evidence="1" type="ORF">LCGC14_0417070</name>
</gene>
<protein>
    <submittedName>
        <fullName evidence="1">Uncharacterized protein</fullName>
    </submittedName>
</protein>
<sequence length="62" mass="7316">MKIKIDEAIKRLTTLTVGMDHFKDHPDSKAVKLGIEALKAWKEHREHHLPQYRWLLPGETKE</sequence>
<reference evidence="1" key="1">
    <citation type="journal article" date="2015" name="Nature">
        <title>Complex archaea that bridge the gap between prokaryotes and eukaryotes.</title>
        <authorList>
            <person name="Spang A."/>
            <person name="Saw J.H."/>
            <person name="Jorgensen S.L."/>
            <person name="Zaremba-Niedzwiedzka K."/>
            <person name="Martijn J."/>
            <person name="Lind A.E."/>
            <person name="van Eijk R."/>
            <person name="Schleper C."/>
            <person name="Guy L."/>
            <person name="Ettema T.J."/>
        </authorList>
    </citation>
    <scope>NUCLEOTIDE SEQUENCE</scope>
</reference>
<evidence type="ECO:0000313" key="1">
    <source>
        <dbReference type="EMBL" id="KKN71853.1"/>
    </source>
</evidence>